<dbReference type="InterPro" id="IPR011010">
    <property type="entry name" value="DNA_brk_join_enz"/>
</dbReference>
<evidence type="ECO:0000313" key="9">
    <source>
        <dbReference type="Proteomes" id="UP000054977"/>
    </source>
</evidence>
<keyword evidence="1" id="KW-0159">Chromosome partition</keyword>
<keyword evidence="2" id="KW-0229">DNA integration</keyword>
<evidence type="ECO:0000256" key="2">
    <source>
        <dbReference type="ARBA" id="ARBA00022908"/>
    </source>
</evidence>
<evidence type="ECO:0000259" key="7">
    <source>
        <dbReference type="PROSITE" id="PS51900"/>
    </source>
</evidence>
<evidence type="ECO:0000313" key="8">
    <source>
        <dbReference type="EMBL" id="SAL69294.1"/>
    </source>
</evidence>
<dbReference type="InterPro" id="IPR010998">
    <property type="entry name" value="Integrase_recombinase_N"/>
</dbReference>
<feature type="domain" description="Core-binding (CB)" evidence="7">
    <location>
        <begin position="4"/>
        <end position="97"/>
    </location>
</feature>
<dbReference type="AlphaFoldDB" id="A0A158JKA9"/>
<keyword evidence="9" id="KW-1185">Reference proteome</keyword>
<dbReference type="InterPro" id="IPR044068">
    <property type="entry name" value="CB"/>
</dbReference>
<sequence>MKQSTFASLLHAFFHEWMGKQRNLSHHTVCSYRDTWKMFLQFTASRGRRQIAQLSLADLQAGEVLAFLDYLEKDRKVSIGTRNCRLAAIHSFFAFVAHREPLAIAQCTEIAHIPVKKMSRPTMCYMDAEEIAAVLREPDQSSLEGQRDHALLAFLYNTGARIQEALDVCPRAIRFESPAQVELFGKGRKCRICPLWPETVAIIKALLRRQPRKGNEPIFVNRYGQPLGAAGVRFKLKQYVQSATQHVPSLATKRITPHTWRHSVGVQLVAAGVDVTVIRSYLGHARLDTTNHYARANLDTKREALEQIDPSTKPGRPPRWKRNPELLTWLESL</sequence>
<dbReference type="Gene3D" id="1.10.443.10">
    <property type="entry name" value="Intergrase catalytic core"/>
    <property type="match status" value="1"/>
</dbReference>
<organism evidence="8 9">
    <name type="scientific">Caballeronia humi</name>
    <dbReference type="NCBI Taxonomy" id="326474"/>
    <lineage>
        <taxon>Bacteria</taxon>
        <taxon>Pseudomonadati</taxon>
        <taxon>Pseudomonadota</taxon>
        <taxon>Betaproteobacteria</taxon>
        <taxon>Burkholderiales</taxon>
        <taxon>Burkholderiaceae</taxon>
        <taxon>Caballeronia</taxon>
    </lineage>
</organism>
<evidence type="ECO:0000256" key="3">
    <source>
        <dbReference type="ARBA" id="ARBA00023125"/>
    </source>
</evidence>
<dbReference type="Pfam" id="PF02899">
    <property type="entry name" value="Phage_int_SAM_1"/>
    <property type="match status" value="1"/>
</dbReference>
<dbReference type="RefSeq" id="WP_087671200.1">
    <property type="nucleotide sequence ID" value="NZ_FCNW02000132.1"/>
</dbReference>
<dbReference type="PANTHER" id="PTHR30349:SF81">
    <property type="entry name" value="TYROSINE RECOMBINASE XERC"/>
    <property type="match status" value="1"/>
</dbReference>
<feature type="domain" description="Tyr recombinase" evidence="6">
    <location>
        <begin position="121"/>
        <end position="306"/>
    </location>
</feature>
<dbReference type="STRING" id="326474.AWB65_06815"/>
<protein>
    <submittedName>
        <fullName evidence="8">Integrase domain-containing protein</fullName>
    </submittedName>
</protein>
<dbReference type="Pfam" id="PF00589">
    <property type="entry name" value="Phage_integrase"/>
    <property type="match status" value="1"/>
</dbReference>
<keyword evidence="3 5" id="KW-0238">DNA-binding</keyword>
<gene>
    <name evidence="8" type="ORF">AWB65_06815</name>
</gene>
<dbReference type="InterPro" id="IPR002104">
    <property type="entry name" value="Integrase_catalytic"/>
</dbReference>
<keyword evidence="4" id="KW-0233">DNA recombination</keyword>
<evidence type="ECO:0000256" key="5">
    <source>
        <dbReference type="PROSITE-ProRule" id="PRU01248"/>
    </source>
</evidence>
<dbReference type="InterPro" id="IPR004107">
    <property type="entry name" value="Integrase_SAM-like_N"/>
</dbReference>
<dbReference type="GO" id="GO:0015074">
    <property type="term" value="P:DNA integration"/>
    <property type="evidence" value="ECO:0007669"/>
    <property type="project" value="UniProtKB-KW"/>
</dbReference>
<dbReference type="EMBL" id="FCNW02000132">
    <property type="protein sequence ID" value="SAL69294.1"/>
    <property type="molecule type" value="Genomic_DNA"/>
</dbReference>
<accession>A0A158JKA9</accession>
<proteinExistence type="predicted"/>
<dbReference type="Gene3D" id="1.10.150.130">
    <property type="match status" value="1"/>
</dbReference>
<evidence type="ECO:0000259" key="6">
    <source>
        <dbReference type="PROSITE" id="PS51898"/>
    </source>
</evidence>
<dbReference type="PROSITE" id="PS51900">
    <property type="entry name" value="CB"/>
    <property type="match status" value="1"/>
</dbReference>
<dbReference type="PANTHER" id="PTHR30349">
    <property type="entry name" value="PHAGE INTEGRASE-RELATED"/>
    <property type="match status" value="1"/>
</dbReference>
<evidence type="ECO:0000256" key="1">
    <source>
        <dbReference type="ARBA" id="ARBA00022829"/>
    </source>
</evidence>
<dbReference type="Proteomes" id="UP000054977">
    <property type="component" value="Unassembled WGS sequence"/>
</dbReference>
<dbReference type="PROSITE" id="PS51898">
    <property type="entry name" value="TYR_RECOMBINASE"/>
    <property type="match status" value="1"/>
</dbReference>
<dbReference type="GO" id="GO:0003677">
    <property type="term" value="F:DNA binding"/>
    <property type="evidence" value="ECO:0007669"/>
    <property type="project" value="UniProtKB-UniRule"/>
</dbReference>
<reference evidence="8" key="1">
    <citation type="submission" date="2016-01" db="EMBL/GenBank/DDBJ databases">
        <authorList>
            <person name="Peeters C."/>
        </authorList>
    </citation>
    <scope>NUCLEOTIDE SEQUENCE [LARGE SCALE GENOMIC DNA]</scope>
    <source>
        <strain evidence="8">LMG 22934</strain>
    </source>
</reference>
<dbReference type="GO" id="GO:0007059">
    <property type="term" value="P:chromosome segregation"/>
    <property type="evidence" value="ECO:0007669"/>
    <property type="project" value="UniProtKB-KW"/>
</dbReference>
<dbReference type="InterPro" id="IPR050090">
    <property type="entry name" value="Tyrosine_recombinase_XerCD"/>
</dbReference>
<comment type="caution">
    <text evidence="8">The sequence shown here is derived from an EMBL/GenBank/DDBJ whole genome shotgun (WGS) entry which is preliminary data.</text>
</comment>
<evidence type="ECO:0000256" key="4">
    <source>
        <dbReference type="ARBA" id="ARBA00023172"/>
    </source>
</evidence>
<name>A0A158JKA9_9BURK</name>
<dbReference type="GO" id="GO:0006310">
    <property type="term" value="P:DNA recombination"/>
    <property type="evidence" value="ECO:0007669"/>
    <property type="project" value="UniProtKB-KW"/>
</dbReference>
<dbReference type="InterPro" id="IPR013762">
    <property type="entry name" value="Integrase-like_cat_sf"/>
</dbReference>
<dbReference type="SUPFAM" id="SSF56349">
    <property type="entry name" value="DNA breaking-rejoining enzymes"/>
    <property type="match status" value="1"/>
</dbReference>
<dbReference type="OrthoDB" id="5415821at2"/>